<dbReference type="SUPFAM" id="SSF51658">
    <property type="entry name" value="Xylose isomerase-like"/>
    <property type="match status" value="1"/>
</dbReference>
<dbReference type="GO" id="GO:0034015">
    <property type="term" value="F:L-ribulose-5-phosphate 3-epimerase activity"/>
    <property type="evidence" value="ECO:0007669"/>
    <property type="project" value="UniProtKB-EC"/>
</dbReference>
<dbReference type="Proteomes" id="UP000315647">
    <property type="component" value="Chromosome"/>
</dbReference>
<dbReference type="InterPro" id="IPR050312">
    <property type="entry name" value="IolE/XylAMocC-like"/>
</dbReference>
<dbReference type="InterPro" id="IPR013022">
    <property type="entry name" value="Xyl_isomerase-like_TIM-brl"/>
</dbReference>
<sequence>MKPGYNTNGLAFHRWDDAIRLIAETGYTSVAITVDHYCLNPYAPDLPRQIVAMQEMLAEFQLSSVIETGARFLLDPRVKHEPTLVSPNPEERSRRIDFLKRCVDLAATLNSDAVSFWAGQLKEDLQREEALQRLAAGCREVIDHAAAQNVKLAFEPEPGMLIETLSDFTELLTLVDHPCFGLTVDIGHLQCMGELPISQHLLPWRERIFNIHIEDMQQGVHDHLRFGEGEIDFNDVFAGLRQIDYQGGLHVELSRHSHMAPEVLRESWSFLESCLKSA</sequence>
<dbReference type="EC" id="5.1.3.22" evidence="2"/>
<evidence type="ECO:0000313" key="2">
    <source>
        <dbReference type="EMBL" id="QDT30067.1"/>
    </source>
</evidence>
<proteinExistence type="predicted"/>
<gene>
    <name evidence="2" type="primary">ulaE</name>
    <name evidence="2" type="ORF">Enr10x_54270</name>
</gene>
<dbReference type="PANTHER" id="PTHR12110:SF52">
    <property type="entry name" value="XYLOSE ISOMERASE"/>
    <property type="match status" value="1"/>
</dbReference>
<reference evidence="2 3" key="1">
    <citation type="submission" date="2019-03" db="EMBL/GenBank/DDBJ databases">
        <title>Deep-cultivation of Planctomycetes and their phenomic and genomic characterization uncovers novel biology.</title>
        <authorList>
            <person name="Wiegand S."/>
            <person name="Jogler M."/>
            <person name="Boedeker C."/>
            <person name="Pinto D."/>
            <person name="Vollmers J."/>
            <person name="Rivas-Marin E."/>
            <person name="Kohn T."/>
            <person name="Peeters S.H."/>
            <person name="Heuer A."/>
            <person name="Rast P."/>
            <person name="Oberbeckmann S."/>
            <person name="Bunk B."/>
            <person name="Jeske O."/>
            <person name="Meyerdierks A."/>
            <person name="Storesund J.E."/>
            <person name="Kallscheuer N."/>
            <person name="Luecker S."/>
            <person name="Lage O.M."/>
            <person name="Pohl T."/>
            <person name="Merkel B.J."/>
            <person name="Hornburger P."/>
            <person name="Mueller R.-W."/>
            <person name="Bruemmer F."/>
            <person name="Labrenz M."/>
            <person name="Spormann A.M."/>
            <person name="Op den Camp H."/>
            <person name="Overmann J."/>
            <person name="Amann R."/>
            <person name="Jetten M.S.M."/>
            <person name="Mascher T."/>
            <person name="Medema M.H."/>
            <person name="Devos D.P."/>
            <person name="Kaster A.-K."/>
            <person name="Ovreas L."/>
            <person name="Rohde M."/>
            <person name="Galperin M.Y."/>
            <person name="Jogler C."/>
        </authorList>
    </citation>
    <scope>NUCLEOTIDE SEQUENCE [LARGE SCALE GENOMIC DNA]</scope>
    <source>
        <strain evidence="2 3">Enr10</strain>
    </source>
</reference>
<evidence type="ECO:0000259" key="1">
    <source>
        <dbReference type="Pfam" id="PF01261"/>
    </source>
</evidence>
<dbReference type="EMBL" id="CP037421">
    <property type="protein sequence ID" value="QDT30067.1"/>
    <property type="molecule type" value="Genomic_DNA"/>
</dbReference>
<organism evidence="2 3">
    <name type="scientific">Gimesia panareensis</name>
    <dbReference type="NCBI Taxonomy" id="2527978"/>
    <lineage>
        <taxon>Bacteria</taxon>
        <taxon>Pseudomonadati</taxon>
        <taxon>Planctomycetota</taxon>
        <taxon>Planctomycetia</taxon>
        <taxon>Planctomycetales</taxon>
        <taxon>Planctomycetaceae</taxon>
        <taxon>Gimesia</taxon>
    </lineage>
</organism>
<feature type="domain" description="Xylose isomerase-like TIM barrel" evidence="1">
    <location>
        <begin position="19"/>
        <end position="274"/>
    </location>
</feature>
<dbReference type="PANTHER" id="PTHR12110">
    <property type="entry name" value="HYDROXYPYRUVATE ISOMERASE"/>
    <property type="match status" value="1"/>
</dbReference>
<keyword evidence="3" id="KW-1185">Reference proteome</keyword>
<keyword evidence="2" id="KW-0413">Isomerase</keyword>
<dbReference type="RefSeq" id="WP_145451969.1">
    <property type="nucleotide sequence ID" value="NZ_CP037421.1"/>
</dbReference>
<dbReference type="InterPro" id="IPR036237">
    <property type="entry name" value="Xyl_isomerase-like_sf"/>
</dbReference>
<dbReference type="AlphaFoldDB" id="A0A517QEU2"/>
<protein>
    <submittedName>
        <fullName evidence="2">L-ribulose-5-phosphate 3-epimerase UlaE</fullName>
        <ecNumber evidence="2">5.1.3.22</ecNumber>
    </submittedName>
</protein>
<accession>A0A517QEU2</accession>
<evidence type="ECO:0000313" key="3">
    <source>
        <dbReference type="Proteomes" id="UP000315647"/>
    </source>
</evidence>
<dbReference type="Pfam" id="PF01261">
    <property type="entry name" value="AP_endonuc_2"/>
    <property type="match status" value="1"/>
</dbReference>
<dbReference type="Gene3D" id="3.20.20.150">
    <property type="entry name" value="Divalent-metal-dependent TIM barrel enzymes"/>
    <property type="match status" value="1"/>
</dbReference>
<name>A0A517QEU2_9PLAN</name>